<evidence type="ECO:0000256" key="2">
    <source>
        <dbReference type="ARBA" id="ARBA00022630"/>
    </source>
</evidence>
<dbReference type="InterPro" id="IPR050346">
    <property type="entry name" value="FMO-like"/>
</dbReference>
<dbReference type="PRINTS" id="PR00419">
    <property type="entry name" value="ADXRDTASE"/>
</dbReference>
<evidence type="ECO:0000313" key="6">
    <source>
        <dbReference type="EMBL" id="CDS07368.1"/>
    </source>
</evidence>
<proteinExistence type="inferred from homology"/>
<dbReference type="Gene3D" id="3.50.50.60">
    <property type="entry name" value="FAD/NAD(P)-binding domain"/>
    <property type="match status" value="2"/>
</dbReference>
<keyword evidence="2" id="KW-0285">Flavoprotein</keyword>
<keyword evidence="4" id="KW-0560">Oxidoreductase</keyword>
<evidence type="ECO:0000256" key="1">
    <source>
        <dbReference type="ARBA" id="ARBA00009183"/>
    </source>
</evidence>
<dbReference type="InterPro" id="IPR036188">
    <property type="entry name" value="FAD/NAD-bd_sf"/>
</dbReference>
<evidence type="ECO:0008006" key="7">
    <source>
        <dbReference type="Google" id="ProtNLM"/>
    </source>
</evidence>
<dbReference type="GO" id="GO:0050660">
    <property type="term" value="F:flavin adenine dinucleotide binding"/>
    <property type="evidence" value="ECO:0007669"/>
    <property type="project" value="InterPro"/>
</dbReference>
<dbReference type="OrthoDB" id="66881at2759"/>
<dbReference type="SUPFAM" id="SSF51905">
    <property type="entry name" value="FAD/NAD(P)-binding domain"/>
    <property type="match status" value="2"/>
</dbReference>
<evidence type="ECO:0000256" key="4">
    <source>
        <dbReference type="ARBA" id="ARBA00023002"/>
    </source>
</evidence>
<evidence type="ECO:0000256" key="5">
    <source>
        <dbReference type="SAM" id="MobiDB-lite"/>
    </source>
</evidence>
<dbReference type="AlphaFoldDB" id="A0A077WJV6"/>
<gene>
    <name evidence="6" type="ORF">LRAMOSA01317</name>
</gene>
<dbReference type="InterPro" id="IPR020946">
    <property type="entry name" value="Flavin_mOase-like"/>
</dbReference>
<reference evidence="6" key="1">
    <citation type="journal article" date="2014" name="Genome Announc.">
        <title>De novo whole-genome sequence and genome annotation of Lichtheimia ramosa.</title>
        <authorList>
            <person name="Linde J."/>
            <person name="Schwartze V."/>
            <person name="Binder U."/>
            <person name="Lass-Florl C."/>
            <person name="Voigt K."/>
            <person name="Horn F."/>
        </authorList>
    </citation>
    <scope>NUCLEOTIDE SEQUENCE</scope>
    <source>
        <strain evidence="6">JMRC FSU:6197</strain>
    </source>
</reference>
<sequence length="544" mass="61136">MTIGTDPSHSQLMTKEQVIEKTHQESLDALKDPYVFPKPIKQVAVIGAGPAGLVAAKALKEQGLDVTVFERAKAVGGTWLYQKSTEHKIPIPKDEKAATQNGNCSMNAEKQPNQDGDVVTKTEKEAQHLVDAHAPPGGCYYALYNNTPTPMIEYEDFPYPSGTPWYISHVQLQSHLHNYATHFNLHDHIELNTSIEHVDRVVNPETGASEWTVTARKCERVDKCKLRYTTWKATFDAVVVATGIFQKAFIPPIDKLAEYDQKWPEKVLHAKQFRHCSAYVGKNVLLVGSHVSAVDLAQRLEDVANNVYMVVRGDWEEPGSDILKLIRSGTPQSTIRKPEIKSFADKHGNVNGTITFVDDTILEDIDCVIFCTGYKGDYHYLGSLCAHDKDPQELKDKAIVVTDDIKPLTTYRDLFAMDDPTLAFVGIVRHLHGLGHFWYQGQAIARVWSQAAQLPSQEAMRAFMDKYELPFVPHDMSTLSEQLHIQRIVTWLNTHADQLNSPAKRLKGLDDSVANMWDKVKASWSDRTKEIVARAKQTPVEDDI</sequence>
<evidence type="ECO:0000256" key="3">
    <source>
        <dbReference type="ARBA" id="ARBA00022827"/>
    </source>
</evidence>
<comment type="similarity">
    <text evidence="1">Belongs to the FMO family.</text>
</comment>
<feature type="compositionally biased region" description="Polar residues" evidence="5">
    <location>
        <begin position="98"/>
        <end position="114"/>
    </location>
</feature>
<keyword evidence="3" id="KW-0274">FAD</keyword>
<dbReference type="GO" id="GO:0050661">
    <property type="term" value="F:NADP binding"/>
    <property type="evidence" value="ECO:0007669"/>
    <property type="project" value="InterPro"/>
</dbReference>
<accession>A0A077WJV6</accession>
<dbReference type="PANTHER" id="PTHR23023">
    <property type="entry name" value="DIMETHYLANILINE MONOOXYGENASE"/>
    <property type="match status" value="1"/>
</dbReference>
<feature type="region of interest" description="Disordered" evidence="5">
    <location>
        <begin position="93"/>
        <end position="117"/>
    </location>
</feature>
<organism evidence="6">
    <name type="scientific">Lichtheimia ramosa</name>
    <dbReference type="NCBI Taxonomy" id="688394"/>
    <lineage>
        <taxon>Eukaryota</taxon>
        <taxon>Fungi</taxon>
        <taxon>Fungi incertae sedis</taxon>
        <taxon>Mucoromycota</taxon>
        <taxon>Mucoromycotina</taxon>
        <taxon>Mucoromycetes</taxon>
        <taxon>Mucorales</taxon>
        <taxon>Lichtheimiaceae</taxon>
        <taxon>Lichtheimia</taxon>
    </lineage>
</organism>
<dbReference type="EMBL" id="LK023324">
    <property type="protein sequence ID" value="CDS07368.1"/>
    <property type="molecule type" value="Genomic_DNA"/>
</dbReference>
<dbReference type="GO" id="GO:0004499">
    <property type="term" value="F:N,N-dimethylaniline monooxygenase activity"/>
    <property type="evidence" value="ECO:0007669"/>
    <property type="project" value="InterPro"/>
</dbReference>
<dbReference type="Pfam" id="PF00743">
    <property type="entry name" value="FMO-like"/>
    <property type="match status" value="2"/>
</dbReference>
<protein>
    <recommendedName>
        <fullName evidence="7">FAD/NAD(P)-binding domain-containing protein</fullName>
    </recommendedName>
</protein>
<name>A0A077WJV6_9FUNG</name>
<dbReference type="Pfam" id="PF13450">
    <property type="entry name" value="NAD_binding_8"/>
    <property type="match status" value="1"/>
</dbReference>